<dbReference type="OrthoDB" id="128799at2"/>
<proteinExistence type="predicted"/>
<dbReference type="PATRIC" id="fig|571915.4.peg.472"/>
<dbReference type="EMBL" id="CP011542">
    <property type="protein sequence ID" value="AKK04789.1"/>
    <property type="molecule type" value="Genomic_DNA"/>
</dbReference>
<accession>A0A0G3GUG9</accession>
<evidence type="ECO:0000313" key="1">
    <source>
        <dbReference type="EMBL" id="AKK04789.1"/>
    </source>
</evidence>
<dbReference type="Proteomes" id="UP000035199">
    <property type="component" value="Chromosome"/>
</dbReference>
<reference evidence="2" key="2">
    <citation type="submission" date="2015-05" db="EMBL/GenBank/DDBJ databases">
        <title>Complete genome sequence of Corynebacterium mustelae DSM 45274, isolated from various tissues of a male ferret with lethal sepsis.</title>
        <authorList>
            <person name="Ruckert C."/>
            <person name="Albersmeier A."/>
            <person name="Winkler A."/>
            <person name="Tauch A."/>
        </authorList>
    </citation>
    <scope>NUCLEOTIDE SEQUENCE [LARGE SCALE GENOMIC DNA]</scope>
    <source>
        <strain evidence="2">DSM 45274</strain>
    </source>
</reference>
<reference evidence="1 2" key="1">
    <citation type="journal article" date="2015" name="Genome Announc.">
        <title>Complete Genome Sequence of the Type Strain Corynebacterium mustelae DSM 45274, Isolated from Various Tissues of a Male Ferret with Lethal Sepsis.</title>
        <authorList>
            <person name="Ruckert C."/>
            <person name="Eimer J."/>
            <person name="Winkler A."/>
            <person name="Tauch A."/>
        </authorList>
    </citation>
    <scope>NUCLEOTIDE SEQUENCE [LARGE SCALE GENOMIC DNA]</scope>
    <source>
        <strain evidence="1 2">DSM 45274</strain>
    </source>
</reference>
<sequence>MIFSSEIEARLKELGAAYASPNGTLQEALMSMTFPTPIIEQGFSDHVEYSDDLRKILEHQGQLRELVQREDFTFSPWIATPLSPGTTDYEEWHDDEGFITGVASKLPTTTKSPNFIILGNTRYQVGFFVLSDDPHPQNPTVYAMDHDAWFYDIDYELTFLDFLNRFATDTELREEINAYFAKPSD</sequence>
<dbReference type="AlphaFoldDB" id="A0A0G3GUG9"/>
<protein>
    <submittedName>
        <fullName evidence="1">Uncharacterized protein</fullName>
    </submittedName>
</protein>
<keyword evidence="2" id="KW-1185">Reference proteome</keyword>
<dbReference type="RefSeq" id="WP_144414102.1">
    <property type="nucleotide sequence ID" value="NZ_CP011542.1"/>
</dbReference>
<evidence type="ECO:0000313" key="2">
    <source>
        <dbReference type="Proteomes" id="UP000035199"/>
    </source>
</evidence>
<gene>
    <name evidence="1" type="ORF">CMUST_02225</name>
</gene>
<organism evidence="1 2">
    <name type="scientific">Corynebacterium mustelae</name>
    <dbReference type="NCBI Taxonomy" id="571915"/>
    <lineage>
        <taxon>Bacteria</taxon>
        <taxon>Bacillati</taxon>
        <taxon>Actinomycetota</taxon>
        <taxon>Actinomycetes</taxon>
        <taxon>Mycobacteriales</taxon>
        <taxon>Corynebacteriaceae</taxon>
        <taxon>Corynebacterium</taxon>
    </lineage>
</organism>
<name>A0A0G3GUG9_9CORY</name>
<dbReference type="KEGG" id="cmv:CMUST_02225"/>